<accession>A0ACC0F3D5</accession>
<protein>
    <submittedName>
        <fullName evidence="1">Uncharacterized protein</fullName>
    </submittedName>
</protein>
<comment type="caution">
    <text evidence="1">The sequence shown here is derived from an EMBL/GenBank/DDBJ whole genome shotgun (WGS) entry which is preliminary data.</text>
</comment>
<gene>
    <name evidence="1" type="ORF">LOK49_LG15G00335</name>
</gene>
<keyword evidence="2" id="KW-1185">Reference proteome</keyword>
<sequence>METKVVYSQMSNFFNRLGFTASSVVDPVGRVGGIWIIWDTSQVNVRTSTINSQVIYATIHKEDFEEWVLAAVYANPNPTLRAHLWKELEDMAGDMEKPWLVW</sequence>
<organism evidence="1 2">
    <name type="scientific">Camellia lanceoleosa</name>
    <dbReference type="NCBI Taxonomy" id="1840588"/>
    <lineage>
        <taxon>Eukaryota</taxon>
        <taxon>Viridiplantae</taxon>
        <taxon>Streptophyta</taxon>
        <taxon>Embryophyta</taxon>
        <taxon>Tracheophyta</taxon>
        <taxon>Spermatophyta</taxon>
        <taxon>Magnoliopsida</taxon>
        <taxon>eudicotyledons</taxon>
        <taxon>Gunneridae</taxon>
        <taxon>Pentapetalae</taxon>
        <taxon>asterids</taxon>
        <taxon>Ericales</taxon>
        <taxon>Theaceae</taxon>
        <taxon>Camellia</taxon>
    </lineage>
</organism>
<evidence type="ECO:0000313" key="2">
    <source>
        <dbReference type="Proteomes" id="UP001060215"/>
    </source>
</evidence>
<evidence type="ECO:0000313" key="1">
    <source>
        <dbReference type="EMBL" id="KAI7983216.1"/>
    </source>
</evidence>
<dbReference type="Proteomes" id="UP001060215">
    <property type="component" value="Chromosome 11"/>
</dbReference>
<dbReference type="EMBL" id="CM045768">
    <property type="protein sequence ID" value="KAI7983216.1"/>
    <property type="molecule type" value="Genomic_DNA"/>
</dbReference>
<reference evidence="1 2" key="1">
    <citation type="journal article" date="2022" name="Plant J.">
        <title>Chromosome-level genome of Camellia lanceoleosa provides a valuable resource for understanding genome evolution and self-incompatibility.</title>
        <authorList>
            <person name="Gong W."/>
            <person name="Xiao S."/>
            <person name="Wang L."/>
            <person name="Liao Z."/>
            <person name="Chang Y."/>
            <person name="Mo W."/>
            <person name="Hu G."/>
            <person name="Li W."/>
            <person name="Zhao G."/>
            <person name="Zhu H."/>
            <person name="Hu X."/>
            <person name="Ji K."/>
            <person name="Xiang X."/>
            <person name="Song Q."/>
            <person name="Yuan D."/>
            <person name="Jin S."/>
            <person name="Zhang L."/>
        </authorList>
    </citation>
    <scope>NUCLEOTIDE SEQUENCE [LARGE SCALE GENOMIC DNA]</scope>
    <source>
        <strain evidence="1">SQ_2022a</strain>
    </source>
</reference>
<proteinExistence type="predicted"/>
<name>A0ACC0F3D5_9ERIC</name>